<evidence type="ECO:0000256" key="3">
    <source>
        <dbReference type="ARBA" id="ARBA00007190"/>
    </source>
</evidence>
<keyword evidence="11" id="KW-1185">Reference proteome</keyword>
<dbReference type="PANTHER" id="PTHR45694">
    <property type="entry name" value="GLUTAREDOXIN 2"/>
    <property type="match status" value="1"/>
</dbReference>
<feature type="domain" description="Glutaredoxin" evidence="9">
    <location>
        <begin position="31"/>
        <end position="90"/>
    </location>
</feature>
<dbReference type="AlphaFoldDB" id="A0AAV8TXR5"/>
<comment type="caution">
    <text evidence="10">The sequence shown here is derived from an EMBL/GenBank/DDBJ whole genome shotgun (WGS) entry which is preliminary data.</text>
</comment>
<proteinExistence type="inferred from homology"/>
<keyword evidence="5" id="KW-0963">Cytoplasm</keyword>
<dbReference type="GO" id="GO:0005737">
    <property type="term" value="C:cytoplasm"/>
    <property type="evidence" value="ECO:0007669"/>
    <property type="project" value="UniProtKB-SubCell"/>
</dbReference>
<accession>A0AAV8TXR5</accession>
<evidence type="ECO:0000256" key="2">
    <source>
        <dbReference type="ARBA" id="ARBA00004496"/>
    </source>
</evidence>
<keyword evidence="4" id="KW-0813">Transport</keyword>
<name>A0AAV8TXR5_9ROSI</name>
<evidence type="ECO:0000256" key="1">
    <source>
        <dbReference type="ARBA" id="ARBA00002549"/>
    </source>
</evidence>
<organism evidence="10 11">
    <name type="scientific">Erythroxylum novogranatense</name>
    <dbReference type="NCBI Taxonomy" id="1862640"/>
    <lineage>
        <taxon>Eukaryota</taxon>
        <taxon>Viridiplantae</taxon>
        <taxon>Streptophyta</taxon>
        <taxon>Embryophyta</taxon>
        <taxon>Tracheophyta</taxon>
        <taxon>Spermatophyta</taxon>
        <taxon>Magnoliopsida</taxon>
        <taxon>eudicotyledons</taxon>
        <taxon>Gunneridae</taxon>
        <taxon>Pentapetalae</taxon>
        <taxon>rosids</taxon>
        <taxon>fabids</taxon>
        <taxon>Malpighiales</taxon>
        <taxon>Erythroxylaceae</taxon>
        <taxon>Erythroxylum</taxon>
    </lineage>
</organism>
<dbReference type="PRINTS" id="PR00160">
    <property type="entry name" value="GLUTAREDOXIN"/>
</dbReference>
<dbReference type="PROSITE" id="PS51354">
    <property type="entry name" value="GLUTAREDOXIN_2"/>
    <property type="match status" value="1"/>
</dbReference>
<keyword evidence="7" id="KW-0676">Redox-active center</keyword>
<evidence type="ECO:0000256" key="4">
    <source>
        <dbReference type="ARBA" id="ARBA00022448"/>
    </source>
</evidence>
<protein>
    <recommendedName>
        <fullName evidence="8">Glutaredoxin</fullName>
    </recommendedName>
</protein>
<dbReference type="CDD" id="cd03419">
    <property type="entry name" value="GRX_GRXh_1_2_like"/>
    <property type="match status" value="1"/>
</dbReference>
<dbReference type="InterPro" id="IPR014025">
    <property type="entry name" value="Glutaredoxin_subgr"/>
</dbReference>
<dbReference type="InterPro" id="IPR036249">
    <property type="entry name" value="Thioredoxin-like_sf"/>
</dbReference>
<keyword evidence="6" id="KW-0249">Electron transport</keyword>
<evidence type="ECO:0000256" key="5">
    <source>
        <dbReference type="ARBA" id="ARBA00022490"/>
    </source>
</evidence>
<comment type="function">
    <text evidence="1">Has a glutathione-disulfide oxidoreductase activity in the presence of NADPH and glutathione reductase. Reduces low molecular weight disulfides and proteins.</text>
</comment>
<evidence type="ECO:0000313" key="10">
    <source>
        <dbReference type="EMBL" id="KAJ8771806.1"/>
    </source>
</evidence>
<dbReference type="PANTHER" id="PTHR45694:SF13">
    <property type="entry name" value="GLUTAREDOXIN-C1"/>
    <property type="match status" value="1"/>
</dbReference>
<evidence type="ECO:0000256" key="8">
    <source>
        <dbReference type="ARBA" id="ARBA00070479"/>
    </source>
</evidence>
<evidence type="ECO:0000256" key="6">
    <source>
        <dbReference type="ARBA" id="ARBA00022982"/>
    </source>
</evidence>
<dbReference type="InterPro" id="IPR002109">
    <property type="entry name" value="Glutaredoxin"/>
</dbReference>
<sequence length="120" mass="12818">MGSFLSSTKKIKQGKDMAIEKTKKLSTAAPVVVFSKTYCGYSKRVKQLLTQLGASFKVVELDEQTDIQGALAEWTSQSTVPNVFIGGKHIGGCDTVMDKHQRGVLLPLLTDAGALANSSA</sequence>
<comment type="similarity">
    <text evidence="3">Belongs to the glutaredoxin family. CPYC subfamily.</text>
</comment>
<dbReference type="SUPFAM" id="SSF52833">
    <property type="entry name" value="Thioredoxin-like"/>
    <property type="match status" value="1"/>
</dbReference>
<dbReference type="Proteomes" id="UP001159364">
    <property type="component" value="Linkage Group LG02"/>
</dbReference>
<dbReference type="GO" id="GO:0015038">
    <property type="term" value="F:glutathione disulfide oxidoreductase activity"/>
    <property type="evidence" value="ECO:0007669"/>
    <property type="project" value="TreeGrafter"/>
</dbReference>
<evidence type="ECO:0000259" key="9">
    <source>
        <dbReference type="Pfam" id="PF00462"/>
    </source>
</evidence>
<comment type="subcellular location">
    <subcellularLocation>
        <location evidence="2">Cytoplasm</location>
    </subcellularLocation>
</comment>
<dbReference type="Gene3D" id="3.40.30.10">
    <property type="entry name" value="Glutaredoxin"/>
    <property type="match status" value="1"/>
</dbReference>
<gene>
    <name evidence="10" type="ORF">K2173_026983</name>
</gene>
<dbReference type="Pfam" id="PF00462">
    <property type="entry name" value="Glutaredoxin"/>
    <property type="match status" value="1"/>
</dbReference>
<dbReference type="EMBL" id="JAIWQS010000002">
    <property type="protein sequence ID" value="KAJ8771806.1"/>
    <property type="molecule type" value="Genomic_DNA"/>
</dbReference>
<dbReference type="GO" id="GO:0034599">
    <property type="term" value="P:cellular response to oxidative stress"/>
    <property type="evidence" value="ECO:0007669"/>
    <property type="project" value="TreeGrafter"/>
</dbReference>
<dbReference type="FunFam" id="3.40.30.10:FF:000093">
    <property type="entry name" value="Glutaredoxin 2"/>
    <property type="match status" value="1"/>
</dbReference>
<reference evidence="10 11" key="1">
    <citation type="submission" date="2021-09" db="EMBL/GenBank/DDBJ databases">
        <title>Genomic insights and catalytic innovation underlie evolution of tropane alkaloids biosynthesis.</title>
        <authorList>
            <person name="Wang Y.-J."/>
            <person name="Tian T."/>
            <person name="Huang J.-P."/>
            <person name="Huang S.-X."/>
        </authorList>
    </citation>
    <scope>NUCLEOTIDE SEQUENCE [LARGE SCALE GENOMIC DNA]</scope>
    <source>
        <strain evidence="10">KIB-2018</strain>
        <tissue evidence="10">Leaf</tissue>
    </source>
</reference>
<evidence type="ECO:0000313" key="11">
    <source>
        <dbReference type="Proteomes" id="UP001159364"/>
    </source>
</evidence>
<evidence type="ECO:0000256" key="7">
    <source>
        <dbReference type="ARBA" id="ARBA00023284"/>
    </source>
</evidence>